<feature type="region of interest" description="Disordered" evidence="1">
    <location>
        <begin position="599"/>
        <end position="618"/>
    </location>
</feature>
<evidence type="ECO:0000313" key="3">
    <source>
        <dbReference type="Proteomes" id="UP000789572"/>
    </source>
</evidence>
<proteinExistence type="predicted"/>
<feature type="compositionally biased region" description="Acidic residues" evidence="1">
    <location>
        <begin position="297"/>
        <end position="331"/>
    </location>
</feature>
<protein>
    <submittedName>
        <fullName evidence="2">4956_t:CDS:1</fullName>
    </submittedName>
</protein>
<organism evidence="2 3">
    <name type="scientific">Paraglomus occultum</name>
    <dbReference type="NCBI Taxonomy" id="144539"/>
    <lineage>
        <taxon>Eukaryota</taxon>
        <taxon>Fungi</taxon>
        <taxon>Fungi incertae sedis</taxon>
        <taxon>Mucoromycota</taxon>
        <taxon>Glomeromycotina</taxon>
        <taxon>Glomeromycetes</taxon>
        <taxon>Paraglomerales</taxon>
        <taxon>Paraglomeraceae</taxon>
        <taxon>Paraglomus</taxon>
    </lineage>
</organism>
<feature type="compositionally biased region" description="Polar residues" evidence="1">
    <location>
        <begin position="1"/>
        <end position="26"/>
    </location>
</feature>
<name>A0A9N9BUF2_9GLOM</name>
<feature type="compositionally biased region" description="Acidic residues" evidence="1">
    <location>
        <begin position="262"/>
        <end position="279"/>
    </location>
</feature>
<feature type="compositionally biased region" description="Basic and acidic residues" evidence="1">
    <location>
        <begin position="54"/>
        <end position="91"/>
    </location>
</feature>
<dbReference type="Proteomes" id="UP000789572">
    <property type="component" value="Unassembled WGS sequence"/>
</dbReference>
<feature type="region of interest" description="Disordered" evidence="1">
    <location>
        <begin position="1"/>
        <end position="103"/>
    </location>
</feature>
<feature type="compositionally biased region" description="Polar residues" evidence="1">
    <location>
        <begin position="92"/>
        <end position="103"/>
    </location>
</feature>
<sequence>TNSEGNLKQDSGHDNTSAPDISVNDSNSDEHQEETSSRVSNSSSTELSICRKPKSLEDKEMDNFLAERHNKRISNEIRERNREKKPQHESPTESSPKENTYMSNNGVSAKAHIKSNISPEQEKEQGLIQEISISINQKQATETSANNSPKMFAKNHVSKNLIQESSGKEFDNQVKNLTKSDHIGEKKAKGQIYDFIIAQLNTKRKKLQKQTQKARKVYNLFEKIGIDKIQHIKTFSADAISRFTNLQIQTVIDHFAKMPDIEFTDDQDNSSDDLPEAEVSDTKANDNKPQSLITALSDDEPENFSDDDEFTNDNEEDGSFCGFSDDDDEDDLPSSACKFKIRDMEALRVNFLGASSKNDVIPNVQVVNFPDEYVLPDINGELLVNPNLNVVNINGLTDEVRTFVVKLHEVALNGLQVIGTDETFTDTLVDDLLRIAKLNNFPLRIRNHPLCKLYIEDEPYVSSDPEFVVKMQKISVLVVEDKHLKNVGYATDFGESQIAVEILSCGSENIRSLGEARPRDQTIWAIRVISTYVTFYKATITATYWMELANGLPKEESVKVQRWPAENGLTTGFDLAKPGGRRSVLIALAKILNMTLLPHGSTPKSERQKEASSTVDSE</sequence>
<comment type="caution">
    <text evidence="2">The sequence shown here is derived from an EMBL/GenBank/DDBJ whole genome shotgun (WGS) entry which is preliminary data.</text>
</comment>
<feature type="region of interest" description="Disordered" evidence="1">
    <location>
        <begin position="262"/>
        <end position="331"/>
    </location>
</feature>
<accession>A0A9N9BUF2</accession>
<evidence type="ECO:0000313" key="2">
    <source>
        <dbReference type="EMBL" id="CAG8576296.1"/>
    </source>
</evidence>
<feature type="non-terminal residue" evidence="2">
    <location>
        <position position="1"/>
    </location>
</feature>
<keyword evidence="3" id="KW-1185">Reference proteome</keyword>
<dbReference type="OrthoDB" id="2446431at2759"/>
<evidence type="ECO:0000256" key="1">
    <source>
        <dbReference type="SAM" id="MobiDB-lite"/>
    </source>
</evidence>
<dbReference type="EMBL" id="CAJVPJ010001119">
    <property type="protein sequence ID" value="CAG8576296.1"/>
    <property type="molecule type" value="Genomic_DNA"/>
</dbReference>
<reference evidence="2" key="1">
    <citation type="submission" date="2021-06" db="EMBL/GenBank/DDBJ databases">
        <authorList>
            <person name="Kallberg Y."/>
            <person name="Tangrot J."/>
            <person name="Rosling A."/>
        </authorList>
    </citation>
    <scope>NUCLEOTIDE SEQUENCE</scope>
    <source>
        <strain evidence="2">IA702</strain>
    </source>
</reference>
<feature type="compositionally biased region" description="Low complexity" evidence="1">
    <location>
        <begin position="37"/>
        <end position="48"/>
    </location>
</feature>
<gene>
    <name evidence="2" type="ORF">POCULU_LOCUS6257</name>
</gene>
<dbReference type="AlphaFoldDB" id="A0A9N9BUF2"/>